<dbReference type="KEGG" id="dli:dnl_14860"/>
<evidence type="ECO:0000313" key="3">
    <source>
        <dbReference type="Proteomes" id="UP000663720"/>
    </source>
</evidence>
<protein>
    <recommendedName>
        <fullName evidence="1">HepT-like domain-containing protein</fullName>
    </recommendedName>
</protein>
<dbReference type="EMBL" id="CP061799">
    <property type="protein sequence ID" value="QTA79230.1"/>
    <property type="molecule type" value="Genomic_DNA"/>
</dbReference>
<sequence>MNQALLHVCTRINEELVEIEYTVHRTLEGMRKAKETGDDYYLDGVALNLHGFYSGIERIFENIAIKIDGFRSDGKNWHQILLKQMAKENTDIRPAVISDKIFNLLDEYRGFRHIVRNIYSYKFDPERIEKMVVQLPLLFNSLKSELRAFSDFLQRQ</sequence>
<gene>
    <name evidence="2" type="ORF">dnl_14860</name>
</gene>
<dbReference type="InterPro" id="IPR048769">
    <property type="entry name" value="HepT-like_dom"/>
</dbReference>
<evidence type="ECO:0000259" key="1">
    <source>
        <dbReference type="Pfam" id="PF20797"/>
    </source>
</evidence>
<evidence type="ECO:0000313" key="2">
    <source>
        <dbReference type="EMBL" id="QTA79230.1"/>
    </source>
</evidence>
<keyword evidence="3" id="KW-1185">Reference proteome</keyword>
<reference evidence="2" key="1">
    <citation type="journal article" date="2021" name="Microb. Physiol.">
        <title>Proteogenomic Insights into the Physiology of Marine, Sulfate-Reducing, Filamentous Desulfonema limicola and Desulfonema magnum.</title>
        <authorList>
            <person name="Schnaars V."/>
            <person name="Wohlbrand L."/>
            <person name="Scheve S."/>
            <person name="Hinrichs C."/>
            <person name="Reinhardt R."/>
            <person name="Rabus R."/>
        </authorList>
    </citation>
    <scope>NUCLEOTIDE SEQUENCE</scope>
    <source>
        <strain evidence="2">5ac10</strain>
    </source>
</reference>
<name>A0A975GFI8_9BACT</name>
<accession>A0A975GFI8</accession>
<dbReference type="Proteomes" id="UP000663720">
    <property type="component" value="Chromosome"/>
</dbReference>
<proteinExistence type="predicted"/>
<dbReference type="Pfam" id="PF20797">
    <property type="entry name" value="HepT-like_2"/>
    <property type="match status" value="1"/>
</dbReference>
<organism evidence="2 3">
    <name type="scientific">Desulfonema limicola</name>
    <dbReference type="NCBI Taxonomy" id="45656"/>
    <lineage>
        <taxon>Bacteria</taxon>
        <taxon>Pseudomonadati</taxon>
        <taxon>Thermodesulfobacteriota</taxon>
        <taxon>Desulfobacteria</taxon>
        <taxon>Desulfobacterales</taxon>
        <taxon>Desulfococcaceae</taxon>
        <taxon>Desulfonema</taxon>
    </lineage>
</organism>
<feature type="domain" description="HepT-like" evidence="1">
    <location>
        <begin position="45"/>
        <end position="152"/>
    </location>
</feature>
<dbReference type="AlphaFoldDB" id="A0A975GFI8"/>
<dbReference type="RefSeq" id="WP_207691000.1">
    <property type="nucleotide sequence ID" value="NZ_CP061799.1"/>
</dbReference>